<name>A0ABU4TYW2_9PSEU</name>
<dbReference type="Proteomes" id="UP001271792">
    <property type="component" value="Unassembled WGS sequence"/>
</dbReference>
<feature type="domain" description="Luciferase-like" evidence="5">
    <location>
        <begin position="8"/>
        <end position="220"/>
    </location>
</feature>
<evidence type="ECO:0000256" key="1">
    <source>
        <dbReference type="ARBA" id="ARBA00022630"/>
    </source>
</evidence>
<protein>
    <submittedName>
        <fullName evidence="6">LLM class flavin-dependent oxidoreductase</fullName>
    </submittedName>
</protein>
<evidence type="ECO:0000313" key="6">
    <source>
        <dbReference type="EMBL" id="MDX8053052.1"/>
    </source>
</evidence>
<organism evidence="6 7">
    <name type="scientific">Lentzea kristufekii</name>
    <dbReference type="NCBI Taxonomy" id="3095430"/>
    <lineage>
        <taxon>Bacteria</taxon>
        <taxon>Bacillati</taxon>
        <taxon>Actinomycetota</taxon>
        <taxon>Actinomycetes</taxon>
        <taxon>Pseudonocardiales</taxon>
        <taxon>Pseudonocardiaceae</taxon>
        <taxon>Lentzea</taxon>
    </lineage>
</organism>
<keyword evidence="2" id="KW-0288">FMN</keyword>
<dbReference type="EMBL" id="JAXAVV010000014">
    <property type="protein sequence ID" value="MDX8053052.1"/>
    <property type="molecule type" value="Genomic_DNA"/>
</dbReference>
<comment type="caution">
    <text evidence="6">The sequence shown here is derived from an EMBL/GenBank/DDBJ whole genome shotgun (WGS) entry which is preliminary data.</text>
</comment>
<accession>A0ABU4TYW2</accession>
<keyword evidence="1" id="KW-0285">Flavoprotein</keyword>
<dbReference type="InterPro" id="IPR011251">
    <property type="entry name" value="Luciferase-like_dom"/>
</dbReference>
<reference evidence="6 7" key="1">
    <citation type="submission" date="2023-11" db="EMBL/GenBank/DDBJ databases">
        <title>Lentzea sokolovensis, sp. nov., Lentzea kristufkii, sp. nov., and Lentzea miocenensis, sp. nov., rare actinobacteria from Sokolov Coal Basin, Miocene lacustrine sediment, Czech Republic.</title>
        <authorList>
            <person name="Lara A."/>
            <person name="Kotroba L."/>
            <person name="Nouioui I."/>
            <person name="Neumann-Schaal M."/>
            <person name="Mast Y."/>
            <person name="Chronakova A."/>
        </authorList>
    </citation>
    <scope>NUCLEOTIDE SEQUENCE [LARGE SCALE GENOMIC DNA]</scope>
    <source>
        <strain evidence="6 7">BCCO 10_0798</strain>
    </source>
</reference>
<sequence length="303" mass="31810">MKVGVSHTTFTEDDGTVADPVAVARFVEDLGLDSFWVSDHLAWDTPILDSVLTLTAAAAVTERIEVGFAVLQLALRRLAWIAKQVGTLQTISHNRVNLGVGVGGHPHEEWASAGMSLADRGRRTDDALRVLPALLAGETVALPDVDGAPVTLTPPAPMPPVWVGGGSPAALKRAAAFGDGWLPAAVTPDQIRAGQATLRELTEQAGRPTVRTGVSIFATLDAHVGGMSREALVDLCAGGFGFPRDHADAVVLGGKPAEVAERLAEHAELGAEHAILVPFGGSWRRQCELLAEARSLLQEGEES</sequence>
<evidence type="ECO:0000256" key="3">
    <source>
        <dbReference type="ARBA" id="ARBA00023002"/>
    </source>
</evidence>
<dbReference type="InterPro" id="IPR036661">
    <property type="entry name" value="Luciferase-like_sf"/>
</dbReference>
<keyword evidence="3" id="KW-0560">Oxidoreductase</keyword>
<keyword evidence="7" id="KW-1185">Reference proteome</keyword>
<dbReference type="RefSeq" id="WP_319986895.1">
    <property type="nucleotide sequence ID" value="NZ_JAXAVV010000014.1"/>
</dbReference>
<evidence type="ECO:0000313" key="7">
    <source>
        <dbReference type="Proteomes" id="UP001271792"/>
    </source>
</evidence>
<dbReference type="SUPFAM" id="SSF51679">
    <property type="entry name" value="Bacterial luciferase-like"/>
    <property type="match status" value="1"/>
</dbReference>
<dbReference type="Pfam" id="PF00296">
    <property type="entry name" value="Bac_luciferase"/>
    <property type="match status" value="1"/>
</dbReference>
<evidence type="ECO:0000256" key="4">
    <source>
        <dbReference type="ARBA" id="ARBA00023033"/>
    </source>
</evidence>
<evidence type="ECO:0000259" key="5">
    <source>
        <dbReference type="Pfam" id="PF00296"/>
    </source>
</evidence>
<dbReference type="InterPro" id="IPR050172">
    <property type="entry name" value="SsuD_RutA_monooxygenase"/>
</dbReference>
<gene>
    <name evidence="6" type="ORF">SK571_27055</name>
</gene>
<dbReference type="PANTHER" id="PTHR42847:SF4">
    <property type="entry name" value="ALKANESULFONATE MONOOXYGENASE-RELATED"/>
    <property type="match status" value="1"/>
</dbReference>
<dbReference type="PANTHER" id="PTHR42847">
    <property type="entry name" value="ALKANESULFONATE MONOOXYGENASE"/>
    <property type="match status" value="1"/>
</dbReference>
<evidence type="ECO:0000256" key="2">
    <source>
        <dbReference type="ARBA" id="ARBA00022643"/>
    </source>
</evidence>
<dbReference type="Gene3D" id="3.20.20.30">
    <property type="entry name" value="Luciferase-like domain"/>
    <property type="match status" value="1"/>
</dbReference>
<proteinExistence type="predicted"/>
<keyword evidence="4" id="KW-0503">Monooxygenase</keyword>